<proteinExistence type="predicted"/>
<dbReference type="PANTHER" id="PTHR39335:SF1">
    <property type="entry name" value="BLL4220 PROTEIN"/>
    <property type="match status" value="1"/>
</dbReference>
<reference evidence="2 3" key="1">
    <citation type="submission" date="2012-04" db="EMBL/GenBank/DDBJ databases">
        <title>Complete genome of Rhodanobacter sp. 2APBS1.</title>
        <authorList>
            <consortium name="US DOE Joint Genome Institute"/>
            <person name="Huntemann M."/>
            <person name="Wei C.-L."/>
            <person name="Han J."/>
            <person name="Detter J.C."/>
            <person name="Han C."/>
            <person name="Tapia R."/>
            <person name="Munk A.C.C."/>
            <person name="Chen A."/>
            <person name="Krypides N."/>
            <person name="Mavromatis K."/>
            <person name="Markowitz V."/>
            <person name="Szeto E."/>
            <person name="Ivanova N."/>
            <person name="Mikhailova N."/>
            <person name="Ovchinnikova G."/>
            <person name="Pagani I."/>
            <person name="Pati A."/>
            <person name="Goodwin L."/>
            <person name="Peters L."/>
            <person name="Pitluck S."/>
            <person name="Woyke T."/>
            <person name="Prakash O."/>
            <person name="Elkins J."/>
            <person name="Brown S."/>
            <person name="Palumbo A."/>
            <person name="Hemme C."/>
            <person name="Zhou J."/>
            <person name="Watson D."/>
            <person name="Jardine P."/>
            <person name="Kostka J."/>
            <person name="Green S."/>
        </authorList>
    </citation>
    <scope>NUCLEOTIDE SEQUENCE [LARGE SCALE GENOMIC DNA]</scope>
    <source>
        <strain evidence="2 3">2APBS1</strain>
    </source>
</reference>
<dbReference type="GeneID" id="72426297"/>
<sequence length="127" mass="13563" precursor="true">MKRSLFLSGWLVVGAMMMALAMAAQPPPTANAQHQLVGARGMTLYVFDADGDSGRSECSGPCASLWPPYAADANVTASEGFSVTARPDHSLQWAFKGHPLYRYAGDAKPGDQRGDGINGTWHIALMH</sequence>
<dbReference type="STRING" id="666685.R2APBS1_1310"/>
<dbReference type="HOGENOM" id="CLU_053665_2_0_6"/>
<keyword evidence="1" id="KW-0732">Signal</keyword>
<dbReference type="Proteomes" id="UP000011859">
    <property type="component" value="Chromosome"/>
</dbReference>
<evidence type="ECO:0000313" key="3">
    <source>
        <dbReference type="Proteomes" id="UP000011859"/>
    </source>
</evidence>
<gene>
    <name evidence="2" type="ORF">R2APBS1_1310</name>
</gene>
<accession>I4WLB6</accession>
<dbReference type="GO" id="GO:0043448">
    <property type="term" value="P:alkane catabolic process"/>
    <property type="evidence" value="ECO:0007669"/>
    <property type="project" value="TreeGrafter"/>
</dbReference>
<dbReference type="eggNOG" id="COG4315">
    <property type="taxonomic scope" value="Bacteria"/>
</dbReference>
<name>I4WLB6_9GAMM</name>
<dbReference type="KEGG" id="rhd:R2APBS1_1310"/>
<feature type="signal peptide" evidence="1">
    <location>
        <begin position="1"/>
        <end position="23"/>
    </location>
</feature>
<feature type="chain" id="PRO_5003697026" description="Lipoprotein with Yx(FWY)xxD motif" evidence="1">
    <location>
        <begin position="24"/>
        <end position="127"/>
    </location>
</feature>
<dbReference type="AlphaFoldDB" id="I4WLB6"/>
<accession>M4NL58</accession>
<dbReference type="PANTHER" id="PTHR39335">
    <property type="entry name" value="BLL4220 PROTEIN"/>
    <property type="match status" value="1"/>
</dbReference>
<dbReference type="InterPro" id="IPR005297">
    <property type="entry name" value="Lipoprotein_repeat"/>
</dbReference>
<evidence type="ECO:0000313" key="2">
    <source>
        <dbReference type="EMBL" id="AGG88461.1"/>
    </source>
</evidence>
<organism evidence="2 3">
    <name type="scientific">Rhodanobacter denitrificans</name>
    <dbReference type="NCBI Taxonomy" id="666685"/>
    <lineage>
        <taxon>Bacteria</taxon>
        <taxon>Pseudomonadati</taxon>
        <taxon>Pseudomonadota</taxon>
        <taxon>Gammaproteobacteria</taxon>
        <taxon>Lysobacterales</taxon>
        <taxon>Rhodanobacteraceae</taxon>
        <taxon>Rhodanobacter</taxon>
    </lineage>
</organism>
<evidence type="ECO:0000256" key="1">
    <source>
        <dbReference type="SAM" id="SignalP"/>
    </source>
</evidence>
<dbReference type="OrthoDB" id="9800666at2"/>
<dbReference type="PIRSF" id="PIRSF029720">
    <property type="entry name" value="UCP029720"/>
    <property type="match status" value="1"/>
</dbReference>
<protein>
    <recommendedName>
        <fullName evidence="4">Lipoprotein with Yx(FWY)xxD motif</fullName>
    </recommendedName>
</protein>
<dbReference type="PATRIC" id="fig|666685.9.peg.2885"/>
<dbReference type="EMBL" id="CP003470">
    <property type="protein sequence ID" value="AGG88461.1"/>
    <property type="molecule type" value="Genomic_DNA"/>
</dbReference>
<keyword evidence="3" id="KW-1185">Reference proteome</keyword>
<dbReference type="InterPro" id="IPR014558">
    <property type="entry name" value="UCP029720"/>
</dbReference>
<dbReference type="RefSeq" id="WP_007512903.1">
    <property type="nucleotide sequence ID" value="NC_020541.1"/>
</dbReference>
<evidence type="ECO:0008006" key="4">
    <source>
        <dbReference type="Google" id="ProtNLM"/>
    </source>
</evidence>
<dbReference type="Pfam" id="PF03640">
    <property type="entry name" value="Lipoprotein_15"/>
    <property type="match status" value="2"/>
</dbReference>